<evidence type="ECO:0000313" key="8">
    <source>
        <dbReference type="Proteomes" id="UP000000739"/>
    </source>
</evidence>
<evidence type="ECO:0000313" key="7">
    <source>
        <dbReference type="EMBL" id="ACL06124.1"/>
    </source>
</evidence>
<dbReference type="Pfam" id="PF01546">
    <property type="entry name" value="Peptidase_M20"/>
    <property type="match status" value="1"/>
</dbReference>
<dbReference type="SUPFAM" id="SSF55031">
    <property type="entry name" value="Bacterial exopeptidase dimerisation domain"/>
    <property type="match status" value="1"/>
</dbReference>
<dbReference type="SUPFAM" id="SSF53187">
    <property type="entry name" value="Zn-dependent exopeptidases"/>
    <property type="match status" value="1"/>
</dbReference>
<evidence type="ECO:0000256" key="3">
    <source>
        <dbReference type="ARBA" id="ARBA00022723"/>
    </source>
</evidence>
<protein>
    <submittedName>
        <fullName evidence="7">Peptidase M20</fullName>
    </submittedName>
</protein>
<dbReference type="RefSeq" id="WP_015949170.1">
    <property type="nucleotide sequence ID" value="NC_011768.1"/>
</dbReference>
<dbReference type="PIRSF" id="PIRSF036696">
    <property type="entry name" value="ACY-1"/>
    <property type="match status" value="1"/>
</dbReference>
<evidence type="ECO:0000256" key="4">
    <source>
        <dbReference type="ARBA" id="ARBA00022801"/>
    </source>
</evidence>
<organism evidence="7 8">
    <name type="scientific">Desulfatibacillum aliphaticivorans</name>
    <dbReference type="NCBI Taxonomy" id="218208"/>
    <lineage>
        <taxon>Bacteria</taxon>
        <taxon>Pseudomonadati</taxon>
        <taxon>Thermodesulfobacteriota</taxon>
        <taxon>Desulfobacteria</taxon>
        <taxon>Desulfobacterales</taxon>
        <taxon>Desulfatibacillaceae</taxon>
        <taxon>Desulfatibacillum</taxon>
    </lineage>
</organism>
<keyword evidence="4" id="KW-0378">Hydrolase</keyword>
<dbReference type="PANTHER" id="PTHR43808:SF8">
    <property type="entry name" value="PEPTIDASE M20 DIMERISATION DOMAIN-CONTAINING PROTEIN"/>
    <property type="match status" value="1"/>
</dbReference>
<evidence type="ECO:0000259" key="6">
    <source>
        <dbReference type="Pfam" id="PF07687"/>
    </source>
</evidence>
<comment type="similarity">
    <text evidence="2">Belongs to the peptidase M20A family.</text>
</comment>
<keyword evidence="3" id="KW-0479">Metal-binding</keyword>
<dbReference type="Proteomes" id="UP000000739">
    <property type="component" value="Chromosome"/>
</dbReference>
<accession>B8FNF5</accession>
<evidence type="ECO:0000256" key="5">
    <source>
        <dbReference type="ARBA" id="ARBA00022833"/>
    </source>
</evidence>
<dbReference type="InterPro" id="IPR011650">
    <property type="entry name" value="Peptidase_M20_dimer"/>
</dbReference>
<dbReference type="InterPro" id="IPR036264">
    <property type="entry name" value="Bact_exopeptidase_dim_dom"/>
</dbReference>
<dbReference type="Gene3D" id="3.40.630.10">
    <property type="entry name" value="Zn peptidases"/>
    <property type="match status" value="1"/>
</dbReference>
<dbReference type="Pfam" id="PF07687">
    <property type="entry name" value="M20_dimer"/>
    <property type="match status" value="1"/>
</dbReference>
<dbReference type="EMBL" id="CP001322">
    <property type="protein sequence ID" value="ACL06124.1"/>
    <property type="molecule type" value="Genomic_DNA"/>
</dbReference>
<dbReference type="HOGENOM" id="CLU_021802_11_2_7"/>
<comment type="cofactor">
    <cofactor evidence="1">
        <name>Zn(2+)</name>
        <dbReference type="ChEBI" id="CHEBI:29105"/>
    </cofactor>
</comment>
<gene>
    <name evidence="7" type="ordered locus">Dalk_4445</name>
</gene>
<dbReference type="GO" id="GO:0046872">
    <property type="term" value="F:metal ion binding"/>
    <property type="evidence" value="ECO:0007669"/>
    <property type="project" value="UniProtKB-KW"/>
</dbReference>
<dbReference type="eggNOG" id="COG0624">
    <property type="taxonomic scope" value="Bacteria"/>
</dbReference>
<dbReference type="KEGG" id="dal:Dalk_4445"/>
<feature type="domain" description="Peptidase M20 dimerisation" evidence="6">
    <location>
        <begin position="185"/>
        <end position="333"/>
    </location>
</feature>
<name>B8FNF5_DESAL</name>
<dbReference type="PANTHER" id="PTHR43808">
    <property type="entry name" value="ACETYLORNITHINE DEACETYLASE"/>
    <property type="match status" value="1"/>
</dbReference>
<dbReference type="GO" id="GO:0016787">
    <property type="term" value="F:hydrolase activity"/>
    <property type="evidence" value="ECO:0007669"/>
    <property type="project" value="UniProtKB-KW"/>
</dbReference>
<evidence type="ECO:0000256" key="2">
    <source>
        <dbReference type="ARBA" id="ARBA00006247"/>
    </source>
</evidence>
<keyword evidence="8" id="KW-1185">Reference proteome</keyword>
<dbReference type="AlphaFoldDB" id="B8FNF5"/>
<keyword evidence="5" id="KW-0862">Zinc</keyword>
<proteinExistence type="inferred from homology"/>
<evidence type="ECO:0000256" key="1">
    <source>
        <dbReference type="ARBA" id="ARBA00001947"/>
    </source>
</evidence>
<dbReference type="Gene3D" id="1.10.150.900">
    <property type="match status" value="1"/>
</dbReference>
<dbReference type="InterPro" id="IPR050072">
    <property type="entry name" value="Peptidase_M20A"/>
</dbReference>
<dbReference type="InterPro" id="IPR002933">
    <property type="entry name" value="Peptidase_M20"/>
</dbReference>
<dbReference type="Gene3D" id="3.30.70.360">
    <property type="match status" value="1"/>
</dbReference>
<sequence length="435" mass="46906">MTHEAIQLLSEYLRINTTNPPGNEGEAAGFLEKALIHEGASCKIYTSHAGRASLKAVLPGTGEKPPLILLNHMDVVPADPSEWSFDPFSGEVKDGFVHGRGALDMKGLGILELVSFLELKRKGVELCRDLIFLAVADEETGGAHGAQFLTDNYLEDFAGGVVINEGGFGVKGILPTKNLHMISTAEKGPCWLKLSRAGLPGHGSMPHGQNALEELVKALNRLLTVDRPLEVAPVVGEYFKNMACEWDFLAPYVEDGNPDTLVRILTETGLAAMPQLGAMLKNTISLNLLRAGESGNVIPSKAVAQLDTRLLPGQDADAFVAQVKEWLADDAVEVEKVMNFPATASPLDHPDYLTIKDALQKKFPEDVVTPSLTAGTTDSRFFRAKGMEAYGVFPVTVPMEHLKMIHGIDEKISEENLVQGAEAFTDVVLALCKAG</sequence>
<reference evidence="7 8" key="1">
    <citation type="journal article" date="2012" name="Environ. Microbiol.">
        <title>The genome sequence of Desulfatibacillum alkenivorans AK-01: a blueprint for anaerobic alkane oxidation.</title>
        <authorList>
            <person name="Callaghan A.V."/>
            <person name="Morris B.E."/>
            <person name="Pereira I.A."/>
            <person name="McInerney M.J."/>
            <person name="Austin R.N."/>
            <person name="Groves J.T."/>
            <person name="Kukor J.J."/>
            <person name="Suflita J.M."/>
            <person name="Young L.Y."/>
            <person name="Zylstra G.J."/>
            <person name="Wawrik B."/>
        </authorList>
    </citation>
    <scope>NUCLEOTIDE SEQUENCE [LARGE SCALE GENOMIC DNA]</scope>
    <source>
        <strain evidence="7 8">AK-01</strain>
    </source>
</reference>